<dbReference type="WBParaSite" id="SPAL_0000242100.1">
    <property type="protein sequence ID" value="SPAL_0000242100.1"/>
    <property type="gene ID" value="SPAL_0000242100"/>
</dbReference>
<evidence type="ECO:0000256" key="5">
    <source>
        <dbReference type="ARBA" id="ARBA00022676"/>
    </source>
</evidence>
<keyword evidence="7" id="KW-0812">Transmembrane</keyword>
<keyword evidence="5" id="KW-0328">Glycosyltransferase</keyword>
<keyword evidence="11" id="KW-0472">Membrane</keyword>
<comment type="similarity">
    <text evidence="3">Belongs to the glycosyltransferase 31 family. Beta3-Gal-T subfamily.</text>
</comment>
<accession>A0A0N5B8P8</accession>
<protein>
    <recommendedName>
        <fullName evidence="4">N-acetylgalactosaminide beta-1,3-galactosyltransferase</fullName>
        <ecNumber evidence="4">2.4.1.122</ecNumber>
    </recommendedName>
</protein>
<keyword evidence="6" id="KW-0808">Transferase</keyword>
<keyword evidence="13" id="KW-1185">Reference proteome</keyword>
<evidence type="ECO:0000256" key="6">
    <source>
        <dbReference type="ARBA" id="ARBA00022679"/>
    </source>
</evidence>
<evidence type="ECO:0000256" key="2">
    <source>
        <dbReference type="ARBA" id="ARBA00004922"/>
    </source>
</evidence>
<dbReference type="Gene3D" id="3.90.550.50">
    <property type="match status" value="1"/>
</dbReference>
<evidence type="ECO:0000256" key="8">
    <source>
        <dbReference type="ARBA" id="ARBA00022741"/>
    </source>
</evidence>
<dbReference type="InterPro" id="IPR003378">
    <property type="entry name" value="Fringe-like_glycosylTrfase"/>
</dbReference>
<dbReference type="STRING" id="174720.A0A0N5B8P8"/>
<dbReference type="PANTHER" id="PTHR23033">
    <property type="entry name" value="BETA1,3-GALACTOSYLTRANSFERASE"/>
    <property type="match status" value="1"/>
</dbReference>
<keyword evidence="8" id="KW-0547">Nucleotide-binding</keyword>
<dbReference type="InterPro" id="IPR026050">
    <property type="entry name" value="C1GALT1/C1GALT1_chp1"/>
</dbReference>
<evidence type="ECO:0000256" key="10">
    <source>
        <dbReference type="ARBA" id="ARBA00022989"/>
    </source>
</evidence>
<dbReference type="PANTHER" id="PTHR23033:SF14">
    <property type="entry name" value="GLYCOPROTEIN-N-ACETYLGALACTOSAMINE 3-BETA-GALACTOSYLTRANSFERASE 1-RELATED"/>
    <property type="match status" value="1"/>
</dbReference>
<evidence type="ECO:0000259" key="12">
    <source>
        <dbReference type="Pfam" id="PF02434"/>
    </source>
</evidence>
<dbReference type="EC" id="2.4.1.122" evidence="4"/>
<comment type="pathway">
    <text evidence="2">Protein modification; protein glycosylation.</text>
</comment>
<keyword evidence="9" id="KW-0735">Signal-anchor</keyword>
<dbReference type="Proteomes" id="UP000046392">
    <property type="component" value="Unplaced"/>
</dbReference>
<evidence type="ECO:0000256" key="3">
    <source>
        <dbReference type="ARBA" id="ARBA00006462"/>
    </source>
</evidence>
<dbReference type="GO" id="GO:0016020">
    <property type="term" value="C:membrane"/>
    <property type="evidence" value="ECO:0007669"/>
    <property type="project" value="UniProtKB-SubCell"/>
</dbReference>
<feature type="domain" description="Fringe-like glycosyltransferase" evidence="12">
    <location>
        <begin position="62"/>
        <end position="233"/>
    </location>
</feature>
<reference evidence="14" key="1">
    <citation type="submission" date="2017-02" db="UniProtKB">
        <authorList>
            <consortium name="WormBaseParasite"/>
        </authorList>
    </citation>
    <scope>IDENTIFICATION</scope>
</reference>
<keyword evidence="10" id="KW-1133">Transmembrane helix</keyword>
<sequence>MISKKTFIYKLICFLLLLLYFPHFYSVKSLKEPFIESRNVKITKYPKILCVILSHPTKETSTLNHIIRTWLAHCDKSLFITTTREKLHNRGGKMNIEVVKIISEGKKMDIWKKTIESLKIVYNMFFRNNKNQFDWLLKVNDNSFVVIENLKRFLINKDENRSIYYGFNSSSNDISNEIKYNEEYISGGSGYVISRGGIKKLVGKNFAFVDNCNEKEINGFEDIIIGRCFRKFGIEGGDSKDESGFETFLPPVLKKNYILKLSKSGEMYSIFPGDKYACEKLSQYPISFHNIVPENLYILYFIFYKSKVYDGQYQE</sequence>
<evidence type="ECO:0000313" key="13">
    <source>
        <dbReference type="Proteomes" id="UP000046392"/>
    </source>
</evidence>
<evidence type="ECO:0000256" key="9">
    <source>
        <dbReference type="ARBA" id="ARBA00022968"/>
    </source>
</evidence>
<dbReference type="AlphaFoldDB" id="A0A0N5B8P8"/>
<dbReference type="GO" id="GO:0016263">
    <property type="term" value="F:glycoprotein-N-acetylgalactosamine 3-beta-galactosyltransferase activity"/>
    <property type="evidence" value="ECO:0007669"/>
    <property type="project" value="UniProtKB-EC"/>
</dbReference>
<comment type="subcellular location">
    <subcellularLocation>
        <location evidence="1">Membrane</location>
        <topology evidence="1">Single-pass type II membrane protein</topology>
    </subcellularLocation>
</comment>
<dbReference type="Pfam" id="PF02434">
    <property type="entry name" value="Fringe"/>
    <property type="match status" value="1"/>
</dbReference>
<organism evidence="13 14">
    <name type="scientific">Strongyloides papillosus</name>
    <name type="common">Intestinal threadworm</name>
    <dbReference type="NCBI Taxonomy" id="174720"/>
    <lineage>
        <taxon>Eukaryota</taxon>
        <taxon>Metazoa</taxon>
        <taxon>Ecdysozoa</taxon>
        <taxon>Nematoda</taxon>
        <taxon>Chromadorea</taxon>
        <taxon>Rhabditida</taxon>
        <taxon>Tylenchina</taxon>
        <taxon>Panagrolaimomorpha</taxon>
        <taxon>Strongyloidoidea</taxon>
        <taxon>Strongyloididae</taxon>
        <taxon>Strongyloides</taxon>
    </lineage>
</organism>
<evidence type="ECO:0000256" key="4">
    <source>
        <dbReference type="ARBA" id="ARBA00012557"/>
    </source>
</evidence>
<evidence type="ECO:0000256" key="7">
    <source>
        <dbReference type="ARBA" id="ARBA00022692"/>
    </source>
</evidence>
<evidence type="ECO:0000256" key="11">
    <source>
        <dbReference type="ARBA" id="ARBA00023136"/>
    </source>
</evidence>
<name>A0A0N5B8P8_STREA</name>
<proteinExistence type="inferred from homology"/>
<evidence type="ECO:0000256" key="1">
    <source>
        <dbReference type="ARBA" id="ARBA00004606"/>
    </source>
</evidence>
<dbReference type="GO" id="GO:0000166">
    <property type="term" value="F:nucleotide binding"/>
    <property type="evidence" value="ECO:0007669"/>
    <property type="project" value="UniProtKB-KW"/>
</dbReference>
<evidence type="ECO:0000313" key="14">
    <source>
        <dbReference type="WBParaSite" id="SPAL_0000242100.1"/>
    </source>
</evidence>